<evidence type="ECO:0000313" key="5">
    <source>
        <dbReference type="Proteomes" id="UP000052257"/>
    </source>
</evidence>
<dbReference type="PANTHER" id="PTHR47642:SF7">
    <property type="entry name" value="ATP-DEPENDENT DNA HELICASE PIF1"/>
    <property type="match status" value="1"/>
</dbReference>
<feature type="domain" description="AAA+ ATPase" evidence="1">
    <location>
        <begin position="10"/>
        <end position="246"/>
    </location>
</feature>
<dbReference type="Pfam" id="PF05970">
    <property type="entry name" value="PIF1"/>
    <property type="match status" value="1"/>
</dbReference>
<dbReference type="Proteomes" id="UP000052237">
    <property type="component" value="Unassembled WGS sequence"/>
</dbReference>
<organism evidence="3 4">
    <name type="scientific">Campylobacter hyointestinalis subsp. hyointestinalis</name>
    <dbReference type="NCBI Taxonomy" id="91352"/>
    <lineage>
        <taxon>Bacteria</taxon>
        <taxon>Pseudomonadati</taxon>
        <taxon>Campylobacterota</taxon>
        <taxon>Epsilonproteobacteria</taxon>
        <taxon>Campylobacterales</taxon>
        <taxon>Campylobacteraceae</taxon>
        <taxon>Campylobacter</taxon>
    </lineage>
</organism>
<comment type="caution">
    <text evidence="3">The sequence shown here is derived from an EMBL/GenBank/DDBJ whole genome shotgun (WGS) entry which is preliminary data.</text>
</comment>
<protein>
    <submittedName>
        <fullName evidence="3">Glycosysltransferase</fullName>
    </submittedName>
</protein>
<evidence type="ECO:0000313" key="4">
    <source>
        <dbReference type="Proteomes" id="UP000052237"/>
    </source>
</evidence>
<dbReference type="Gene3D" id="3.40.50.300">
    <property type="entry name" value="P-loop containing nucleotide triphosphate hydrolases"/>
    <property type="match status" value="2"/>
</dbReference>
<dbReference type="PANTHER" id="PTHR47642">
    <property type="entry name" value="ATP-DEPENDENT DNA HELICASE"/>
    <property type="match status" value="1"/>
</dbReference>
<dbReference type="InterPro" id="IPR003593">
    <property type="entry name" value="AAA+_ATPase"/>
</dbReference>
<evidence type="ECO:0000259" key="1">
    <source>
        <dbReference type="SMART" id="SM00382"/>
    </source>
</evidence>
<dbReference type="GO" id="GO:0000723">
    <property type="term" value="P:telomere maintenance"/>
    <property type="evidence" value="ECO:0007669"/>
    <property type="project" value="InterPro"/>
</dbReference>
<dbReference type="SMART" id="SM00382">
    <property type="entry name" value="AAA"/>
    <property type="match status" value="1"/>
</dbReference>
<accession>A0A0S4S7D3</accession>
<dbReference type="EMBL" id="FAUW01000003">
    <property type="protein sequence ID" value="CUU83675.1"/>
    <property type="molecule type" value="Genomic_DNA"/>
</dbReference>
<evidence type="ECO:0000313" key="3">
    <source>
        <dbReference type="EMBL" id="CUU85273.1"/>
    </source>
</evidence>
<dbReference type="InterPro" id="IPR051055">
    <property type="entry name" value="PIF1_helicase"/>
</dbReference>
<proteinExistence type="predicted"/>
<reference evidence="4 5" key="1">
    <citation type="submission" date="2015-11" db="EMBL/GenBank/DDBJ databases">
        <authorList>
            <consortium name="Pathogen Informatics"/>
        </authorList>
    </citation>
    <scope>NUCLEOTIDE SEQUENCE [LARGE SCALE GENOMIC DNA]</scope>
    <source>
        <strain evidence="3 4">006A-0059</strain>
        <strain evidence="2 5">006A-0191</strain>
    </source>
</reference>
<dbReference type="CDD" id="cd18809">
    <property type="entry name" value="SF1_C_RecD"/>
    <property type="match status" value="1"/>
</dbReference>
<dbReference type="SUPFAM" id="SSF52540">
    <property type="entry name" value="P-loop containing nucleoside triphosphate hydrolases"/>
    <property type="match status" value="2"/>
</dbReference>
<dbReference type="InterPro" id="IPR027417">
    <property type="entry name" value="P-loop_NTPase"/>
</dbReference>
<sequence>MLDEILNILKTSNLFLTGGGGVGKSYLTKKIIEHYNKNEKNVVVLGSTGISAINIGGVSVHSFFKFGISQNEEMLKFLDKKQKSKLAGLKDILKNTDLIIIDEISMLSSELIEMINLRLIWAKFIGKILFVGDFYQLPPVKKKGESLLFDLTYAFHASAWHSLSLTNVELLVSKRTNDMKLYNILSKIRIGVLDDEIISFLKSRIIKDIPKDLSVLFGKNSEANALNSARLKEIRSDSKFFSAKINVYDDRLSDEVFDKWVQNINLPYELELKIGAKVMFITNKWGEYHNGEQGVVVDFVSKNDKEFICIKKSNGDIIQIEPYKYELYEFISDNSDVLQSVRADFEQFPLRLAYAITIHKAQGMSIEKFVCNLDNIFEAGQLYVALSRAINPDGLYINYTKNMDFEKYLRSIVKINPEVDAFYKNTNFIKEDIK</sequence>
<dbReference type="AlphaFoldDB" id="A0A0S4S7D3"/>
<dbReference type="EMBL" id="FAVB01000003">
    <property type="protein sequence ID" value="CUU85273.1"/>
    <property type="molecule type" value="Genomic_DNA"/>
</dbReference>
<accession>A0A9W5F079</accession>
<dbReference type="InterPro" id="IPR010285">
    <property type="entry name" value="DNA_helicase_pif1-like_DEAD"/>
</dbReference>
<dbReference type="GO" id="GO:0003678">
    <property type="term" value="F:DNA helicase activity"/>
    <property type="evidence" value="ECO:0007669"/>
    <property type="project" value="InterPro"/>
</dbReference>
<evidence type="ECO:0000313" key="2">
    <source>
        <dbReference type="EMBL" id="CUU83675.1"/>
    </source>
</evidence>
<gene>
    <name evidence="3" type="ORF">ERS686654_01610</name>
    <name evidence="2" type="ORF">ERS739220_01459</name>
</gene>
<keyword evidence="4" id="KW-1185">Reference proteome</keyword>
<dbReference type="GO" id="GO:0006281">
    <property type="term" value="P:DNA repair"/>
    <property type="evidence" value="ECO:0007669"/>
    <property type="project" value="InterPro"/>
</dbReference>
<dbReference type="Proteomes" id="UP000052257">
    <property type="component" value="Unassembled WGS sequence"/>
</dbReference>
<name>A0A0S4S7D3_CAMHY</name>
<dbReference type="RefSeq" id="WP_059426090.1">
    <property type="nucleotide sequence ID" value="NZ_FAUT01000001.1"/>
</dbReference>